<dbReference type="InterPro" id="IPR018274">
    <property type="entry name" value="PEP_util_AS"/>
</dbReference>
<dbReference type="Pfam" id="PF02896">
    <property type="entry name" value="PEP-utilizers_C"/>
    <property type="match status" value="1"/>
</dbReference>
<dbReference type="InterPro" id="IPR008279">
    <property type="entry name" value="PEP-util_enz_mobile_dom"/>
</dbReference>
<dbReference type="Pfam" id="PF00391">
    <property type="entry name" value="PEP-utilizers"/>
    <property type="match status" value="1"/>
</dbReference>
<comment type="function">
    <text evidence="3 17">General (non sugar-specific) component of the phosphoenolpyruvate-dependent sugar phosphotransferase system (sugar PTS). This major carbohydrate active-transport system catalyzes the phosphorylation of incoming sugar substrates concomitantly with their translocation across the cell membrane. Enzyme I transfers the phosphoryl group from phosphoenolpyruvate (PEP) to the phosphoryl carrier protein (HPr).</text>
</comment>
<keyword evidence="13 17" id="KW-0479">Metal-binding</keyword>
<dbReference type="GO" id="GO:0016301">
    <property type="term" value="F:kinase activity"/>
    <property type="evidence" value="ECO:0007669"/>
    <property type="project" value="UniProtKB-KW"/>
</dbReference>
<dbReference type="Gene3D" id="3.20.20.60">
    <property type="entry name" value="Phosphoenolpyruvate-binding domains"/>
    <property type="match status" value="1"/>
</dbReference>
<evidence type="ECO:0000259" key="22">
    <source>
        <dbReference type="Pfam" id="PF02896"/>
    </source>
</evidence>
<evidence type="ECO:0000256" key="4">
    <source>
        <dbReference type="ARBA" id="ARBA00004496"/>
    </source>
</evidence>
<feature type="active site" description="Proton donor" evidence="18">
    <location>
        <position position="502"/>
    </location>
</feature>
<gene>
    <name evidence="24" type="ORF">KM92DES2_12694</name>
</gene>
<name>A0A212KCP2_9BACT</name>
<dbReference type="AlphaFoldDB" id="A0A212KCP2"/>
<accession>A0A212KCP2</accession>
<dbReference type="PRINTS" id="PR01736">
    <property type="entry name" value="PHPHTRNFRASE"/>
</dbReference>
<dbReference type="EMBL" id="FLUP01000001">
    <property type="protein sequence ID" value="SBW09397.1"/>
    <property type="molecule type" value="Genomic_DNA"/>
</dbReference>
<keyword evidence="12 17" id="KW-0598">Phosphotransferase system</keyword>
<feature type="binding site" evidence="20">
    <location>
        <position position="455"/>
    </location>
    <ligand>
        <name>Mg(2+)</name>
        <dbReference type="ChEBI" id="CHEBI:18420"/>
    </ligand>
</feature>
<keyword evidence="14 17" id="KW-0418">Kinase</keyword>
<feature type="binding site" evidence="20">
    <location>
        <position position="431"/>
    </location>
    <ligand>
        <name>Mg(2+)</name>
        <dbReference type="ChEBI" id="CHEBI:18420"/>
    </ligand>
</feature>
<evidence type="ECO:0000256" key="9">
    <source>
        <dbReference type="ARBA" id="ARBA00022490"/>
    </source>
</evidence>
<dbReference type="GO" id="GO:0005737">
    <property type="term" value="C:cytoplasm"/>
    <property type="evidence" value="ECO:0007669"/>
    <property type="project" value="UniProtKB-SubCell"/>
</dbReference>
<dbReference type="Pfam" id="PF05524">
    <property type="entry name" value="PEP-utilisers_N"/>
    <property type="match status" value="1"/>
</dbReference>
<dbReference type="GO" id="GO:0009401">
    <property type="term" value="P:phosphoenolpyruvate-dependent sugar phosphotransferase system"/>
    <property type="evidence" value="ECO:0007669"/>
    <property type="project" value="UniProtKB-KW"/>
</dbReference>
<evidence type="ECO:0000256" key="1">
    <source>
        <dbReference type="ARBA" id="ARBA00000683"/>
    </source>
</evidence>
<dbReference type="PANTHER" id="PTHR46244">
    <property type="entry name" value="PHOSPHOENOLPYRUVATE-PROTEIN PHOSPHOTRANSFERASE"/>
    <property type="match status" value="1"/>
</dbReference>
<evidence type="ECO:0000256" key="2">
    <source>
        <dbReference type="ARBA" id="ARBA00001946"/>
    </source>
</evidence>
<dbReference type="SUPFAM" id="SSF51621">
    <property type="entry name" value="Phosphoenolpyruvate/pyruvate domain"/>
    <property type="match status" value="1"/>
</dbReference>
<comment type="catalytic activity">
    <reaction evidence="1 17">
        <text>L-histidyl-[protein] + phosphoenolpyruvate = N(pros)-phospho-L-histidyl-[protein] + pyruvate</text>
        <dbReference type="Rhea" id="RHEA:23880"/>
        <dbReference type="Rhea" id="RHEA-COMP:9745"/>
        <dbReference type="Rhea" id="RHEA-COMP:9746"/>
        <dbReference type="ChEBI" id="CHEBI:15361"/>
        <dbReference type="ChEBI" id="CHEBI:29979"/>
        <dbReference type="ChEBI" id="CHEBI:58702"/>
        <dbReference type="ChEBI" id="CHEBI:64837"/>
        <dbReference type="EC" id="2.7.3.9"/>
    </reaction>
</comment>
<dbReference type="InterPro" id="IPR008731">
    <property type="entry name" value="PTS_EIN"/>
</dbReference>
<feature type="domain" description="PEP-utilising enzyme mobile" evidence="21">
    <location>
        <begin position="156"/>
        <end position="224"/>
    </location>
</feature>
<evidence type="ECO:0000256" key="6">
    <source>
        <dbReference type="ARBA" id="ARBA00012232"/>
    </source>
</evidence>
<dbReference type="Gene3D" id="3.50.30.10">
    <property type="entry name" value="Phosphohistidine domain"/>
    <property type="match status" value="1"/>
</dbReference>
<evidence type="ECO:0000256" key="11">
    <source>
        <dbReference type="ARBA" id="ARBA00022679"/>
    </source>
</evidence>
<evidence type="ECO:0000256" key="16">
    <source>
        <dbReference type="ARBA" id="ARBA00033235"/>
    </source>
</evidence>
<dbReference type="EC" id="2.7.3.9" evidence="6 17"/>
<keyword evidence="10 17" id="KW-0762">Sugar transport</keyword>
<dbReference type="InterPro" id="IPR050499">
    <property type="entry name" value="PEP-utilizing_PTS_enzyme"/>
</dbReference>
<feature type="binding site" evidence="19">
    <location>
        <position position="332"/>
    </location>
    <ligand>
        <name>phosphoenolpyruvate</name>
        <dbReference type="ChEBI" id="CHEBI:58702"/>
    </ligand>
</feature>
<evidence type="ECO:0000256" key="3">
    <source>
        <dbReference type="ARBA" id="ARBA00002728"/>
    </source>
</evidence>
<protein>
    <recommendedName>
        <fullName evidence="7 17">Phosphoenolpyruvate-protein phosphotransferase</fullName>
        <ecNumber evidence="6 17">2.7.3.9</ecNumber>
    </recommendedName>
    <alternativeName>
        <fullName evidence="16 17">Phosphotransferase system, enzyme I</fullName>
    </alternativeName>
</protein>
<keyword evidence="24" id="KW-0670">Pyruvate</keyword>
<feature type="binding site" evidence="19">
    <location>
        <position position="465"/>
    </location>
    <ligand>
        <name>phosphoenolpyruvate</name>
        <dbReference type="ChEBI" id="CHEBI:58702"/>
    </ligand>
</feature>
<evidence type="ECO:0000256" key="13">
    <source>
        <dbReference type="ARBA" id="ARBA00022723"/>
    </source>
</evidence>
<evidence type="ECO:0000256" key="14">
    <source>
        <dbReference type="ARBA" id="ARBA00022777"/>
    </source>
</evidence>
<dbReference type="InterPro" id="IPR036618">
    <property type="entry name" value="PtsI_HPr-bd_sf"/>
</dbReference>
<dbReference type="SUPFAM" id="SSF47831">
    <property type="entry name" value="Enzyme I of the PEP:sugar phosphotransferase system HPr-binding (sub)domain"/>
    <property type="match status" value="1"/>
</dbReference>
<dbReference type="InterPro" id="IPR015813">
    <property type="entry name" value="Pyrv/PenolPyrv_kinase-like_dom"/>
</dbReference>
<dbReference type="SUPFAM" id="SSF52009">
    <property type="entry name" value="Phosphohistidine domain"/>
    <property type="match status" value="1"/>
</dbReference>
<feature type="domain" description="Phosphotransferase system enzyme I N-terminal" evidence="23">
    <location>
        <begin position="8"/>
        <end position="128"/>
    </location>
</feature>
<dbReference type="NCBIfam" id="TIGR01417">
    <property type="entry name" value="PTS_I_fam"/>
    <property type="match status" value="1"/>
</dbReference>
<evidence type="ECO:0000256" key="20">
    <source>
        <dbReference type="PIRSR" id="PIRSR000732-3"/>
    </source>
</evidence>
<keyword evidence="8 17" id="KW-0813">Transport</keyword>
<feature type="binding site" evidence="19">
    <location>
        <begin position="454"/>
        <end position="455"/>
    </location>
    <ligand>
        <name>phosphoenolpyruvate</name>
        <dbReference type="ChEBI" id="CHEBI:58702"/>
    </ligand>
</feature>
<evidence type="ECO:0000259" key="21">
    <source>
        <dbReference type="Pfam" id="PF00391"/>
    </source>
</evidence>
<evidence type="ECO:0000256" key="10">
    <source>
        <dbReference type="ARBA" id="ARBA00022597"/>
    </source>
</evidence>
<dbReference type="PANTHER" id="PTHR46244:SF3">
    <property type="entry name" value="PHOSPHOENOLPYRUVATE-PROTEIN PHOSPHOTRANSFERASE"/>
    <property type="match status" value="1"/>
</dbReference>
<evidence type="ECO:0000256" key="5">
    <source>
        <dbReference type="ARBA" id="ARBA00007837"/>
    </source>
</evidence>
<evidence type="ECO:0000256" key="7">
    <source>
        <dbReference type="ARBA" id="ARBA00016544"/>
    </source>
</evidence>
<keyword evidence="15 17" id="KW-0460">Magnesium</keyword>
<evidence type="ECO:0000256" key="19">
    <source>
        <dbReference type="PIRSR" id="PIRSR000732-2"/>
    </source>
</evidence>
<comment type="similarity">
    <text evidence="5 17">Belongs to the PEP-utilizing enzyme family.</text>
</comment>
<dbReference type="RefSeq" id="WP_227118241.1">
    <property type="nucleotide sequence ID" value="NZ_LT598928.1"/>
</dbReference>
<proteinExistence type="inferred from homology"/>
<evidence type="ECO:0000256" key="17">
    <source>
        <dbReference type="PIRNR" id="PIRNR000732"/>
    </source>
</evidence>
<organism evidence="24">
    <name type="scientific">uncultured Desulfovibrio sp</name>
    <dbReference type="NCBI Taxonomy" id="167968"/>
    <lineage>
        <taxon>Bacteria</taxon>
        <taxon>Pseudomonadati</taxon>
        <taxon>Thermodesulfobacteriota</taxon>
        <taxon>Desulfovibrionia</taxon>
        <taxon>Desulfovibrionales</taxon>
        <taxon>Desulfovibrionaceae</taxon>
        <taxon>Desulfovibrio</taxon>
        <taxon>environmental samples</taxon>
    </lineage>
</organism>
<keyword evidence="9 17" id="KW-0963">Cytoplasm</keyword>
<evidence type="ECO:0000256" key="8">
    <source>
        <dbReference type="ARBA" id="ARBA00022448"/>
    </source>
</evidence>
<feature type="active site" description="Tele-phosphohistidine intermediate" evidence="18">
    <location>
        <position position="190"/>
    </location>
</feature>
<feature type="domain" description="PEP-utilising enzyme C-terminal" evidence="22">
    <location>
        <begin position="258"/>
        <end position="541"/>
    </location>
</feature>
<feature type="binding site" evidence="19">
    <location>
        <position position="297"/>
    </location>
    <ligand>
        <name>phosphoenolpyruvate</name>
        <dbReference type="ChEBI" id="CHEBI:58702"/>
    </ligand>
</feature>
<dbReference type="GO" id="GO:0046872">
    <property type="term" value="F:metal ion binding"/>
    <property type="evidence" value="ECO:0007669"/>
    <property type="project" value="UniProtKB-KW"/>
</dbReference>
<sequence length="590" mass="64338">MARAVLFGTPVSPGIAIGRVRFMHKTRQDDERRITAAEVAAEQETLRAAAEGVRASLAATMENVPEDLSEYRDVIAAQMEMARDPKLLKAALARIESNLVCASWALKLTVDELCALFRSMDDAYLRDRAQDIRAVGLRLREHLAADPAHKGEDETPGVLVAEDLSPADVMELNLDRVLGILTAEGGPTSHTAILSRGLHIPCLAGVTGLMDIARENETLVVDGLGGSVLLSPDEADEARFAARREEYTAWEDLTLKSARWPAEMCDGVRVEVQANLEGTNELSALAQCGADGVGLYRTEFAYFTDRLPSEEDLLAEYAAVAQRAAPDRVVFRTLDVGADKMLHAQAVLKEPNPALGLRGIRFCLRHQGIFRTQLRALMRAGAMGNVAIMLPMISCLDEVQQVRRIMQELHQELAAQNLPHAPLLPLGVMVETPAAALICDALARECDFFSIGTNDLIHYIMGIDRNNRHVAYLNEPLHPAIVRSLKHIIDAAHREGIGVSVCGELASDPFGLALLLGMGVDTVSAAPRFVPGMKHLIRQFNAQTCMDLANSVLLSTDVAASKRMVREALQQSLGQELAFHTTSLFTYSHP</sequence>
<dbReference type="InterPro" id="IPR040442">
    <property type="entry name" value="Pyrv_kinase-like_dom_sf"/>
</dbReference>
<dbReference type="GO" id="GO:0008965">
    <property type="term" value="F:phosphoenolpyruvate-protein phosphotransferase activity"/>
    <property type="evidence" value="ECO:0007669"/>
    <property type="project" value="UniProtKB-EC"/>
</dbReference>
<dbReference type="InterPro" id="IPR024692">
    <property type="entry name" value="PTS_EI"/>
</dbReference>
<dbReference type="PIRSF" id="PIRSF000732">
    <property type="entry name" value="PTS_enzyme_I"/>
    <property type="match status" value="1"/>
</dbReference>
<keyword evidence="11 17" id="KW-0808">Transferase</keyword>
<dbReference type="InterPro" id="IPR006318">
    <property type="entry name" value="PTS_EI-like"/>
</dbReference>
<evidence type="ECO:0000259" key="23">
    <source>
        <dbReference type="Pfam" id="PF05524"/>
    </source>
</evidence>
<dbReference type="InterPro" id="IPR036637">
    <property type="entry name" value="Phosphohistidine_dom_sf"/>
</dbReference>
<comment type="subcellular location">
    <subcellularLocation>
        <location evidence="4 17">Cytoplasm</location>
    </subcellularLocation>
</comment>
<comment type="cofactor">
    <cofactor evidence="2 17 20">
        <name>Mg(2+)</name>
        <dbReference type="ChEBI" id="CHEBI:18420"/>
    </cofactor>
</comment>
<evidence type="ECO:0000256" key="18">
    <source>
        <dbReference type="PIRSR" id="PIRSR000732-1"/>
    </source>
</evidence>
<evidence type="ECO:0000256" key="15">
    <source>
        <dbReference type="ARBA" id="ARBA00022842"/>
    </source>
</evidence>
<evidence type="ECO:0000256" key="12">
    <source>
        <dbReference type="ARBA" id="ARBA00022683"/>
    </source>
</evidence>
<dbReference type="Gene3D" id="1.10.274.10">
    <property type="entry name" value="PtsI, HPr-binding domain"/>
    <property type="match status" value="1"/>
</dbReference>
<evidence type="ECO:0000313" key="24">
    <source>
        <dbReference type="EMBL" id="SBW09397.1"/>
    </source>
</evidence>
<dbReference type="InterPro" id="IPR000121">
    <property type="entry name" value="PEP_util_C"/>
</dbReference>
<dbReference type="PROSITE" id="PS00370">
    <property type="entry name" value="PEP_ENZYMES_PHOS_SITE"/>
    <property type="match status" value="1"/>
</dbReference>
<reference evidence="24" key="1">
    <citation type="submission" date="2016-04" db="EMBL/GenBank/DDBJ databases">
        <authorList>
            <person name="Evans L.H."/>
            <person name="Alamgir A."/>
            <person name="Owens N."/>
            <person name="Weber N.D."/>
            <person name="Virtaneva K."/>
            <person name="Barbian K."/>
            <person name="Babar A."/>
            <person name="Rosenke K."/>
        </authorList>
    </citation>
    <scope>NUCLEOTIDE SEQUENCE</scope>
    <source>
        <strain evidence="24">92-2</strain>
    </source>
</reference>